<accession>A0ABV2EK77</accession>
<feature type="transmembrane region" description="Helical" evidence="1">
    <location>
        <begin position="7"/>
        <end position="28"/>
    </location>
</feature>
<evidence type="ECO:0000256" key="1">
    <source>
        <dbReference type="SAM" id="Phobius"/>
    </source>
</evidence>
<reference evidence="2 3" key="1">
    <citation type="submission" date="2024-06" db="EMBL/GenBank/DDBJ databases">
        <title>Genomic Encyclopedia of Type Strains, Phase IV (KMG-IV): sequencing the most valuable type-strain genomes for metagenomic binning, comparative biology and taxonomic classification.</title>
        <authorList>
            <person name="Goeker M."/>
        </authorList>
    </citation>
    <scope>NUCLEOTIDE SEQUENCE [LARGE SCALE GENOMIC DNA]</scope>
    <source>
        <strain evidence="2 3">DSM 17809</strain>
    </source>
</reference>
<feature type="transmembrane region" description="Helical" evidence="1">
    <location>
        <begin position="40"/>
        <end position="60"/>
    </location>
</feature>
<protein>
    <recommendedName>
        <fullName evidence="4">DUF2842 domain-containing protein</fullName>
    </recommendedName>
</protein>
<evidence type="ECO:0000313" key="2">
    <source>
        <dbReference type="EMBL" id="MET3527435.1"/>
    </source>
</evidence>
<proteinExistence type="predicted"/>
<dbReference type="Pfam" id="PF11003">
    <property type="entry name" value="DUF2842"/>
    <property type="match status" value="1"/>
</dbReference>
<organism evidence="2 3">
    <name type="scientific">Phenylobacterium koreense</name>
    <dbReference type="NCBI Taxonomy" id="266125"/>
    <lineage>
        <taxon>Bacteria</taxon>
        <taxon>Pseudomonadati</taxon>
        <taxon>Pseudomonadota</taxon>
        <taxon>Alphaproteobacteria</taxon>
        <taxon>Caulobacterales</taxon>
        <taxon>Caulobacteraceae</taxon>
        <taxon>Phenylobacterium</taxon>
    </lineage>
</organism>
<dbReference type="EMBL" id="JBEPLU010000002">
    <property type="protein sequence ID" value="MET3527435.1"/>
    <property type="molecule type" value="Genomic_DNA"/>
</dbReference>
<keyword evidence="1" id="KW-0812">Transmembrane</keyword>
<sequence length="66" mass="7347">MSARVRKFIGGIGIVVFLGFYAWALTMIGERLPDHWAAQLAFYGIGGLAWGIPILPLISWMNRGRL</sequence>
<evidence type="ECO:0000313" key="3">
    <source>
        <dbReference type="Proteomes" id="UP001549110"/>
    </source>
</evidence>
<keyword evidence="3" id="KW-1185">Reference proteome</keyword>
<name>A0ABV2EK77_9CAUL</name>
<dbReference type="InterPro" id="IPR021265">
    <property type="entry name" value="DUF2842"/>
</dbReference>
<comment type="caution">
    <text evidence="2">The sequence shown here is derived from an EMBL/GenBank/DDBJ whole genome shotgun (WGS) entry which is preliminary data.</text>
</comment>
<dbReference type="Proteomes" id="UP001549110">
    <property type="component" value="Unassembled WGS sequence"/>
</dbReference>
<gene>
    <name evidence="2" type="ORF">ABID41_002553</name>
</gene>
<evidence type="ECO:0008006" key="4">
    <source>
        <dbReference type="Google" id="ProtNLM"/>
    </source>
</evidence>
<dbReference type="RefSeq" id="WP_331928061.1">
    <property type="nucleotide sequence ID" value="NZ_JBEPLU010000002.1"/>
</dbReference>
<keyword evidence="1" id="KW-1133">Transmembrane helix</keyword>
<keyword evidence="1" id="KW-0472">Membrane</keyword>